<keyword evidence="2" id="KW-1185">Reference proteome</keyword>
<name>A0A9P4R6P3_9PLEO</name>
<evidence type="ECO:0000313" key="2">
    <source>
        <dbReference type="Proteomes" id="UP000799444"/>
    </source>
</evidence>
<comment type="caution">
    <text evidence="1">The sequence shown here is derived from an EMBL/GenBank/DDBJ whole genome shotgun (WGS) entry which is preliminary data.</text>
</comment>
<sequence>MHSARLSDAAIALHEALTQAGIRYSITGGFAVNSVVGWYRQCKNVNCLAATYKDRIITLLHGRDGFVNIQTLKPSDDHATFLWSDNVNRSDSVMVEVWCESFHGAQYSMQNVRMITQAVYGERRGRVYVYLLDVFYLFKEMLRAAAYRNKQHDELDLQTLVNKYAGTIQAGVPSLNYEMIGLALRRHPELEAYFVGVGIDVRRAWNSARGVNPDNAVVLGSRQRGILG</sequence>
<accession>A0A9P4R6P3</accession>
<dbReference type="EMBL" id="ML996106">
    <property type="protein sequence ID" value="KAF2739085.1"/>
    <property type="molecule type" value="Genomic_DNA"/>
</dbReference>
<gene>
    <name evidence="1" type="ORF">EJ04DRAFT_427805</name>
</gene>
<dbReference type="OrthoDB" id="3259529at2759"/>
<protein>
    <submittedName>
        <fullName evidence="1">Uncharacterized protein</fullName>
    </submittedName>
</protein>
<dbReference type="AlphaFoldDB" id="A0A9P4R6P3"/>
<evidence type="ECO:0000313" key="1">
    <source>
        <dbReference type="EMBL" id="KAF2739085.1"/>
    </source>
</evidence>
<organism evidence="1 2">
    <name type="scientific">Polyplosphaeria fusca</name>
    <dbReference type="NCBI Taxonomy" id="682080"/>
    <lineage>
        <taxon>Eukaryota</taxon>
        <taxon>Fungi</taxon>
        <taxon>Dikarya</taxon>
        <taxon>Ascomycota</taxon>
        <taxon>Pezizomycotina</taxon>
        <taxon>Dothideomycetes</taxon>
        <taxon>Pleosporomycetidae</taxon>
        <taxon>Pleosporales</taxon>
        <taxon>Tetraplosphaeriaceae</taxon>
        <taxon>Polyplosphaeria</taxon>
    </lineage>
</organism>
<proteinExistence type="predicted"/>
<reference evidence="1" key="1">
    <citation type="journal article" date="2020" name="Stud. Mycol.">
        <title>101 Dothideomycetes genomes: a test case for predicting lifestyles and emergence of pathogens.</title>
        <authorList>
            <person name="Haridas S."/>
            <person name="Albert R."/>
            <person name="Binder M."/>
            <person name="Bloem J."/>
            <person name="Labutti K."/>
            <person name="Salamov A."/>
            <person name="Andreopoulos B."/>
            <person name="Baker S."/>
            <person name="Barry K."/>
            <person name="Bills G."/>
            <person name="Bluhm B."/>
            <person name="Cannon C."/>
            <person name="Castanera R."/>
            <person name="Culley D."/>
            <person name="Daum C."/>
            <person name="Ezra D."/>
            <person name="Gonzalez J."/>
            <person name="Henrissat B."/>
            <person name="Kuo A."/>
            <person name="Liang C."/>
            <person name="Lipzen A."/>
            <person name="Lutzoni F."/>
            <person name="Magnuson J."/>
            <person name="Mondo S."/>
            <person name="Nolan M."/>
            <person name="Ohm R."/>
            <person name="Pangilinan J."/>
            <person name="Park H.-J."/>
            <person name="Ramirez L."/>
            <person name="Alfaro M."/>
            <person name="Sun H."/>
            <person name="Tritt A."/>
            <person name="Yoshinaga Y."/>
            <person name="Zwiers L.-H."/>
            <person name="Turgeon B."/>
            <person name="Goodwin S."/>
            <person name="Spatafora J."/>
            <person name="Crous P."/>
            <person name="Grigoriev I."/>
        </authorList>
    </citation>
    <scope>NUCLEOTIDE SEQUENCE</scope>
    <source>
        <strain evidence="1">CBS 125425</strain>
    </source>
</reference>
<dbReference type="Proteomes" id="UP000799444">
    <property type="component" value="Unassembled WGS sequence"/>
</dbReference>